<gene>
    <name evidence="2" type="ORF">J3R73_004909</name>
</gene>
<keyword evidence="1" id="KW-1133">Transmembrane helix</keyword>
<proteinExistence type="predicted"/>
<reference evidence="2 3" key="1">
    <citation type="submission" date="2023-07" db="EMBL/GenBank/DDBJ databases">
        <title>Genomic Encyclopedia of Type Strains, Phase IV (KMG-IV): sequencing the most valuable type-strain genomes for metagenomic binning, comparative biology and taxonomic classification.</title>
        <authorList>
            <person name="Goeker M."/>
        </authorList>
    </citation>
    <scope>NUCLEOTIDE SEQUENCE [LARGE SCALE GENOMIC DNA]</scope>
    <source>
        <strain evidence="2 3">DSM 5896</strain>
    </source>
</reference>
<accession>A0ABU0FL67</accession>
<dbReference type="SUPFAM" id="SSF103473">
    <property type="entry name" value="MFS general substrate transporter"/>
    <property type="match status" value="1"/>
</dbReference>
<feature type="transmembrane region" description="Helical" evidence="1">
    <location>
        <begin position="44"/>
        <end position="63"/>
    </location>
</feature>
<dbReference type="InterPro" id="IPR036259">
    <property type="entry name" value="MFS_trans_sf"/>
</dbReference>
<evidence type="ECO:0000313" key="3">
    <source>
        <dbReference type="Proteomes" id="UP001237448"/>
    </source>
</evidence>
<organism evidence="2 3">
    <name type="scientific">Labrys monachus</name>
    <dbReference type="NCBI Taxonomy" id="217067"/>
    <lineage>
        <taxon>Bacteria</taxon>
        <taxon>Pseudomonadati</taxon>
        <taxon>Pseudomonadota</taxon>
        <taxon>Alphaproteobacteria</taxon>
        <taxon>Hyphomicrobiales</taxon>
        <taxon>Xanthobacteraceae</taxon>
        <taxon>Labrys</taxon>
    </lineage>
</organism>
<protein>
    <submittedName>
        <fullName evidence="2">Uncharacterized protein</fullName>
    </submittedName>
</protein>
<keyword evidence="1" id="KW-0472">Membrane</keyword>
<evidence type="ECO:0000313" key="2">
    <source>
        <dbReference type="EMBL" id="MDQ0395117.1"/>
    </source>
</evidence>
<dbReference type="EMBL" id="JAUSVK010000001">
    <property type="protein sequence ID" value="MDQ0395117.1"/>
    <property type="molecule type" value="Genomic_DNA"/>
</dbReference>
<keyword evidence="3" id="KW-1185">Reference proteome</keyword>
<sequence length="76" mass="8206">MPLVFYDKEAYAKAASHIALPLNLISALSPPVLVALLTHFGTNALLGFCMLCSGTAFAILLRLSRRRPQVRPIAAI</sequence>
<name>A0ABU0FL67_9HYPH</name>
<evidence type="ECO:0000256" key="1">
    <source>
        <dbReference type="SAM" id="Phobius"/>
    </source>
</evidence>
<dbReference type="Proteomes" id="UP001237448">
    <property type="component" value="Unassembled WGS sequence"/>
</dbReference>
<keyword evidence="1" id="KW-0812">Transmembrane</keyword>
<comment type="caution">
    <text evidence="2">The sequence shown here is derived from an EMBL/GenBank/DDBJ whole genome shotgun (WGS) entry which is preliminary data.</text>
</comment>